<feature type="region of interest" description="Disordered" evidence="1">
    <location>
        <begin position="50"/>
        <end position="87"/>
    </location>
</feature>
<sequence length="87" mass="9770">MVEKGQTVLEDVASQLPLKTLIDEVFPPKEASFQIMTDTLDQTLSRRQENVHRGLGKAHLQHPSALSSRQRTEEVESLTSEVADLKE</sequence>
<organism evidence="2 3">
    <name type="scientific">Pyrus ussuriensis x Pyrus communis</name>
    <dbReference type="NCBI Taxonomy" id="2448454"/>
    <lineage>
        <taxon>Eukaryota</taxon>
        <taxon>Viridiplantae</taxon>
        <taxon>Streptophyta</taxon>
        <taxon>Embryophyta</taxon>
        <taxon>Tracheophyta</taxon>
        <taxon>Spermatophyta</taxon>
        <taxon>Magnoliopsida</taxon>
        <taxon>eudicotyledons</taxon>
        <taxon>Gunneridae</taxon>
        <taxon>Pentapetalae</taxon>
        <taxon>rosids</taxon>
        <taxon>fabids</taxon>
        <taxon>Rosales</taxon>
        <taxon>Rosaceae</taxon>
        <taxon>Amygdaloideae</taxon>
        <taxon>Maleae</taxon>
        <taxon>Pyrus</taxon>
    </lineage>
</organism>
<reference evidence="2 3" key="3">
    <citation type="submission" date="2019-11" db="EMBL/GenBank/DDBJ databases">
        <title>A de novo genome assembly of a pear dwarfing rootstock.</title>
        <authorList>
            <person name="Wang F."/>
            <person name="Wang J."/>
            <person name="Li S."/>
            <person name="Zhang Y."/>
            <person name="Fang M."/>
            <person name="Ma L."/>
            <person name="Zhao Y."/>
            <person name="Jiang S."/>
        </authorList>
    </citation>
    <scope>NUCLEOTIDE SEQUENCE [LARGE SCALE GENOMIC DNA]</scope>
    <source>
        <strain evidence="2">S2</strain>
        <tissue evidence="2">Leaf</tissue>
    </source>
</reference>
<comment type="caution">
    <text evidence="2">The sequence shown here is derived from an EMBL/GenBank/DDBJ whole genome shotgun (WGS) entry which is preliminary data.</text>
</comment>
<reference evidence="3" key="2">
    <citation type="submission" date="2019-10" db="EMBL/GenBank/DDBJ databases">
        <title>A de novo genome assembly of a pear dwarfing rootstock.</title>
        <authorList>
            <person name="Wang F."/>
            <person name="Wang J."/>
            <person name="Li S."/>
            <person name="Zhang Y."/>
            <person name="Fang M."/>
            <person name="Ma L."/>
            <person name="Zhao Y."/>
            <person name="Jiang S."/>
        </authorList>
    </citation>
    <scope>NUCLEOTIDE SEQUENCE [LARGE SCALE GENOMIC DNA]</scope>
</reference>
<proteinExistence type="predicted"/>
<dbReference type="AlphaFoldDB" id="A0A5N5HRR6"/>
<reference evidence="2 3" key="1">
    <citation type="submission" date="2019-09" db="EMBL/GenBank/DDBJ databases">
        <authorList>
            <person name="Ou C."/>
        </authorList>
    </citation>
    <scope>NUCLEOTIDE SEQUENCE [LARGE SCALE GENOMIC DNA]</scope>
    <source>
        <strain evidence="2">S2</strain>
        <tissue evidence="2">Leaf</tissue>
    </source>
</reference>
<dbReference type="EMBL" id="SMOL01000148">
    <property type="protein sequence ID" value="KAB2628852.1"/>
    <property type="molecule type" value="Genomic_DNA"/>
</dbReference>
<evidence type="ECO:0000313" key="2">
    <source>
        <dbReference type="EMBL" id="KAB2628852.1"/>
    </source>
</evidence>
<accession>A0A5N5HRR6</accession>
<gene>
    <name evidence="2" type="ORF">D8674_033647</name>
</gene>
<dbReference type="Proteomes" id="UP000327157">
    <property type="component" value="Chromosome 8"/>
</dbReference>
<protein>
    <submittedName>
        <fullName evidence="2">Uncharacterized protein</fullName>
    </submittedName>
</protein>
<keyword evidence="3" id="KW-1185">Reference proteome</keyword>
<name>A0A5N5HRR6_9ROSA</name>
<evidence type="ECO:0000313" key="3">
    <source>
        <dbReference type="Proteomes" id="UP000327157"/>
    </source>
</evidence>
<evidence type="ECO:0000256" key="1">
    <source>
        <dbReference type="SAM" id="MobiDB-lite"/>
    </source>
</evidence>